<accession>A0AAU2H6X7</accession>
<sequence length="54" mass="5741">MSETLTAASAEATTDTDSHGRHRGGAAATEEPTTEAHGRGRHRRENGEDGYHHG</sequence>
<evidence type="ECO:0000313" key="2">
    <source>
        <dbReference type="EMBL" id="WTU42718.1"/>
    </source>
</evidence>
<feature type="region of interest" description="Disordered" evidence="1">
    <location>
        <begin position="1"/>
        <end position="54"/>
    </location>
</feature>
<dbReference type="EMBL" id="CP108253">
    <property type="protein sequence ID" value="WTU42718.1"/>
    <property type="molecule type" value="Genomic_DNA"/>
</dbReference>
<feature type="compositionally biased region" description="Basic and acidic residues" evidence="1">
    <location>
        <begin position="45"/>
        <end position="54"/>
    </location>
</feature>
<protein>
    <submittedName>
        <fullName evidence="2">Uncharacterized protein</fullName>
    </submittedName>
</protein>
<proteinExistence type="predicted"/>
<name>A0AAU2H6X7_9ACTN</name>
<evidence type="ECO:0000256" key="1">
    <source>
        <dbReference type="SAM" id="MobiDB-lite"/>
    </source>
</evidence>
<gene>
    <name evidence="2" type="ORF">OHV25_25640</name>
</gene>
<organism evidence="2">
    <name type="scientific">Streptomyces sp. NBC_00060</name>
    <dbReference type="NCBI Taxonomy" id="2975636"/>
    <lineage>
        <taxon>Bacteria</taxon>
        <taxon>Bacillati</taxon>
        <taxon>Actinomycetota</taxon>
        <taxon>Actinomycetes</taxon>
        <taxon>Kitasatosporales</taxon>
        <taxon>Streptomycetaceae</taxon>
        <taxon>Streptomyces</taxon>
    </lineage>
</organism>
<reference evidence="2" key="1">
    <citation type="submission" date="2022-10" db="EMBL/GenBank/DDBJ databases">
        <title>The complete genomes of actinobacterial strains from the NBC collection.</title>
        <authorList>
            <person name="Joergensen T.S."/>
            <person name="Alvarez Arevalo M."/>
            <person name="Sterndorff E.B."/>
            <person name="Faurdal D."/>
            <person name="Vuksanovic O."/>
            <person name="Mourched A.-S."/>
            <person name="Charusanti P."/>
            <person name="Shaw S."/>
            <person name="Blin K."/>
            <person name="Weber T."/>
        </authorList>
    </citation>
    <scope>NUCLEOTIDE SEQUENCE</scope>
    <source>
        <strain evidence="2">NBC_00060</strain>
    </source>
</reference>
<dbReference type="AlphaFoldDB" id="A0AAU2H6X7"/>
<feature type="compositionally biased region" description="Low complexity" evidence="1">
    <location>
        <begin position="1"/>
        <end position="15"/>
    </location>
</feature>